<dbReference type="Pfam" id="PF05346">
    <property type="entry name" value="DUF747"/>
    <property type="match status" value="1"/>
</dbReference>
<dbReference type="InterPro" id="IPR008010">
    <property type="entry name" value="Tatp1"/>
</dbReference>
<proteinExistence type="inferred from homology"/>
<dbReference type="EMBL" id="BMAV01008512">
    <property type="protein sequence ID" value="GFY52165.1"/>
    <property type="molecule type" value="Genomic_DNA"/>
</dbReference>
<evidence type="ECO:0000313" key="7">
    <source>
        <dbReference type="EMBL" id="GFY52165.1"/>
    </source>
</evidence>
<dbReference type="GO" id="GO:0005789">
    <property type="term" value="C:endoplasmic reticulum membrane"/>
    <property type="evidence" value="ECO:0007669"/>
    <property type="project" value="TreeGrafter"/>
</dbReference>
<dbReference type="OrthoDB" id="29023at2759"/>
<name>A0A8X6XGD4_9ARAC</name>
<keyword evidence="4 6" id="KW-1133">Transmembrane helix</keyword>
<gene>
    <name evidence="7" type="primary">TAPT1</name>
    <name evidence="7" type="ORF">TNIN_451231</name>
</gene>
<sequence>VADKLFSSFDQDILDALYWTATKPRGRKQEYFGLLPHLCISLVYIFIHSLIVLIRATTLNVAKNSQNKALLTIMLSNNLKLKSMPQSQSASASSSIADITARAKILQETLEPNPLFSNRSVSFNSLGMNENILS</sequence>
<reference evidence="7" key="1">
    <citation type="submission" date="2020-08" db="EMBL/GenBank/DDBJ databases">
        <title>Multicomponent nature underlies the extraordinary mechanical properties of spider dragline silk.</title>
        <authorList>
            <person name="Kono N."/>
            <person name="Nakamura H."/>
            <person name="Mori M."/>
            <person name="Yoshida Y."/>
            <person name="Ohtoshi R."/>
            <person name="Malay A.D."/>
            <person name="Moran D.A.P."/>
            <person name="Tomita M."/>
            <person name="Numata K."/>
            <person name="Arakawa K."/>
        </authorList>
    </citation>
    <scope>NUCLEOTIDE SEQUENCE</scope>
</reference>
<keyword evidence="3 6" id="KW-0812">Transmembrane</keyword>
<evidence type="ECO:0000256" key="2">
    <source>
        <dbReference type="ARBA" id="ARBA00008803"/>
    </source>
</evidence>
<evidence type="ECO:0000256" key="6">
    <source>
        <dbReference type="SAM" id="Phobius"/>
    </source>
</evidence>
<dbReference type="Proteomes" id="UP000886998">
    <property type="component" value="Unassembled WGS sequence"/>
</dbReference>
<feature type="non-terminal residue" evidence="7">
    <location>
        <position position="134"/>
    </location>
</feature>
<evidence type="ECO:0000256" key="1">
    <source>
        <dbReference type="ARBA" id="ARBA00004141"/>
    </source>
</evidence>
<feature type="transmembrane region" description="Helical" evidence="6">
    <location>
        <begin position="34"/>
        <end position="54"/>
    </location>
</feature>
<dbReference type="GO" id="GO:0045724">
    <property type="term" value="P:positive regulation of cilium assembly"/>
    <property type="evidence" value="ECO:0007669"/>
    <property type="project" value="TreeGrafter"/>
</dbReference>
<comment type="similarity">
    <text evidence="2">Belongs to the TAPT1 family.</text>
</comment>
<dbReference type="AlphaFoldDB" id="A0A8X6XGD4"/>
<evidence type="ECO:0000256" key="5">
    <source>
        <dbReference type="ARBA" id="ARBA00023136"/>
    </source>
</evidence>
<dbReference type="GO" id="GO:0036064">
    <property type="term" value="C:ciliary basal body"/>
    <property type="evidence" value="ECO:0007669"/>
    <property type="project" value="TreeGrafter"/>
</dbReference>
<protein>
    <submittedName>
        <fullName evidence="7">Transmembrane anterior posterior transformation protein 1 homolog</fullName>
    </submittedName>
</protein>
<dbReference type="PANTHER" id="PTHR13317">
    <property type="entry name" value="TRANSMEMBRANE ANTERIOR POSTERIOR TRANSFORMATION PROTEIN 1 HOMOLOG"/>
    <property type="match status" value="1"/>
</dbReference>
<dbReference type="PANTHER" id="PTHR13317:SF4">
    <property type="entry name" value="TRANSMEMBRANE ANTERIOR POSTERIOR TRANSFORMATION PROTEIN 1 HOMOLOG"/>
    <property type="match status" value="1"/>
</dbReference>
<comment type="subcellular location">
    <subcellularLocation>
        <location evidence="1">Membrane</location>
        <topology evidence="1">Multi-pass membrane protein</topology>
    </subcellularLocation>
</comment>
<evidence type="ECO:0000256" key="3">
    <source>
        <dbReference type="ARBA" id="ARBA00022692"/>
    </source>
</evidence>
<organism evidence="7 8">
    <name type="scientific">Trichonephila inaurata madagascariensis</name>
    <dbReference type="NCBI Taxonomy" id="2747483"/>
    <lineage>
        <taxon>Eukaryota</taxon>
        <taxon>Metazoa</taxon>
        <taxon>Ecdysozoa</taxon>
        <taxon>Arthropoda</taxon>
        <taxon>Chelicerata</taxon>
        <taxon>Arachnida</taxon>
        <taxon>Araneae</taxon>
        <taxon>Araneomorphae</taxon>
        <taxon>Entelegynae</taxon>
        <taxon>Araneoidea</taxon>
        <taxon>Nephilidae</taxon>
        <taxon>Trichonephila</taxon>
        <taxon>Trichonephila inaurata</taxon>
    </lineage>
</organism>
<accession>A0A8X6XGD4</accession>
<keyword evidence="5 6" id="KW-0472">Membrane</keyword>
<keyword evidence="8" id="KW-1185">Reference proteome</keyword>
<evidence type="ECO:0000313" key="8">
    <source>
        <dbReference type="Proteomes" id="UP000886998"/>
    </source>
</evidence>
<evidence type="ECO:0000256" key="4">
    <source>
        <dbReference type="ARBA" id="ARBA00022989"/>
    </source>
</evidence>
<comment type="caution">
    <text evidence="7">The sequence shown here is derived from an EMBL/GenBank/DDBJ whole genome shotgun (WGS) entry which is preliminary data.</text>
</comment>